<dbReference type="Proteomes" id="UP000225706">
    <property type="component" value="Unassembled WGS sequence"/>
</dbReference>
<evidence type="ECO:0000256" key="1">
    <source>
        <dbReference type="SAM" id="SignalP"/>
    </source>
</evidence>
<name>A0A2B4RL50_STYPI</name>
<dbReference type="PANTHER" id="PTHR36453:SF1">
    <property type="entry name" value="RIGHT HANDED BETA HELIX DOMAIN-CONTAINING PROTEIN"/>
    <property type="match status" value="1"/>
</dbReference>
<dbReference type="AlphaFoldDB" id="A0A2B4RL50"/>
<evidence type="ECO:0008006" key="4">
    <source>
        <dbReference type="Google" id="ProtNLM"/>
    </source>
</evidence>
<keyword evidence="3" id="KW-1185">Reference proteome</keyword>
<dbReference type="OrthoDB" id="5946820at2759"/>
<gene>
    <name evidence="2" type="ORF">AWC38_SpisGene17314</name>
</gene>
<feature type="signal peptide" evidence="1">
    <location>
        <begin position="1"/>
        <end position="20"/>
    </location>
</feature>
<keyword evidence="1" id="KW-0732">Signal</keyword>
<dbReference type="EMBL" id="LSMT01000417">
    <property type="protein sequence ID" value="PFX18331.1"/>
    <property type="molecule type" value="Genomic_DNA"/>
</dbReference>
<protein>
    <recommendedName>
        <fullName evidence="4">Right handed beta helix domain-containing protein</fullName>
    </recommendedName>
</protein>
<comment type="caution">
    <text evidence="2">The sequence shown here is derived from an EMBL/GenBank/DDBJ whole genome shotgun (WGS) entry which is preliminary data.</text>
</comment>
<dbReference type="InterPro" id="IPR011050">
    <property type="entry name" value="Pectin_lyase_fold/virulence"/>
</dbReference>
<accession>A0A2B4RL50</accession>
<reference evidence="3" key="1">
    <citation type="journal article" date="2017" name="bioRxiv">
        <title>Comparative analysis of the genomes of Stylophora pistillata and Acropora digitifera provides evidence for extensive differences between species of corals.</title>
        <authorList>
            <person name="Voolstra C.R."/>
            <person name="Li Y."/>
            <person name="Liew Y.J."/>
            <person name="Baumgarten S."/>
            <person name="Zoccola D."/>
            <person name="Flot J.-F."/>
            <person name="Tambutte S."/>
            <person name="Allemand D."/>
            <person name="Aranda M."/>
        </authorList>
    </citation>
    <scope>NUCLEOTIDE SEQUENCE [LARGE SCALE GENOMIC DNA]</scope>
</reference>
<dbReference type="SUPFAM" id="SSF51126">
    <property type="entry name" value="Pectin lyase-like"/>
    <property type="match status" value="1"/>
</dbReference>
<dbReference type="Gene3D" id="2.160.20.10">
    <property type="entry name" value="Single-stranded right-handed beta-helix, Pectin lyase-like"/>
    <property type="match status" value="1"/>
</dbReference>
<evidence type="ECO:0000313" key="3">
    <source>
        <dbReference type="Proteomes" id="UP000225706"/>
    </source>
</evidence>
<proteinExistence type="predicted"/>
<organism evidence="2 3">
    <name type="scientific">Stylophora pistillata</name>
    <name type="common">Smooth cauliflower coral</name>
    <dbReference type="NCBI Taxonomy" id="50429"/>
    <lineage>
        <taxon>Eukaryota</taxon>
        <taxon>Metazoa</taxon>
        <taxon>Cnidaria</taxon>
        <taxon>Anthozoa</taxon>
        <taxon>Hexacorallia</taxon>
        <taxon>Scleractinia</taxon>
        <taxon>Astrocoeniina</taxon>
        <taxon>Pocilloporidae</taxon>
        <taxon>Stylophora</taxon>
    </lineage>
</organism>
<dbReference type="PANTHER" id="PTHR36453">
    <property type="entry name" value="SECRETED PROTEIN-RELATED"/>
    <property type="match status" value="1"/>
</dbReference>
<feature type="chain" id="PRO_5012902730" description="Right handed beta helix domain-containing protein" evidence="1">
    <location>
        <begin position="21"/>
        <end position="657"/>
    </location>
</feature>
<dbReference type="InterPro" id="IPR012334">
    <property type="entry name" value="Pectin_lyas_fold"/>
</dbReference>
<sequence length="657" mass="73503">MKEVFVLTTILAVLPTYVSSTIYYVDAGARGMDSNTGQTIDQPFRTIRRCVNALSSPGDECHIRAGRYHEPEFPIAAKKGSASQPIVIQGYGNENPVIDGTIELIPLGSSSWVRGSDGIYSAQIGQDIWQLFVGEEMMTNARWPNALWSDKSVFNNSHWAKSASTSTRGTMIDNGDKDLAGSRFNVTGAMAVLNIGSFNTFTAKVESHVPGRNSFTYDETFGSIKFVPARVQNQYFLEDKREFLDNDGEWFFDRSTRTVYVKTPDGATPAGKIRGKVQTYAFTISNCEHLHFKQLTFFGTTFKTLPTSKRRVIGDLTFHSINFSFPSYSMRMLGVTAPPLWTFIRASRGRRFKLINSTFYGTDGLALQYYGDGVLLENNLFEYNDWSVSLSRTKNGGFGTVISQGPNDQFVSNTLRYNGAAHGFRPNGRNPRVELNHIHHQCWGNLQHDGAGPGASPAAGCTLCVRKYFPSRPLVEMNQQTEIKQNAADVANGGRSSWPLPGIVTKNVIGPVEPEVMDADNLDFRPRATSRYNADIVGPYKYDSSSRFYWIPGRKFYKASTPVPPDRSTTVKFNRDAVMWLNAYEVSIHLLYFGTNKADVANATPASREHKERITGYGNVHYLTESLLRGTTYYWRVDADKDTTTTYKGDVWSFQTE</sequence>
<evidence type="ECO:0000313" key="2">
    <source>
        <dbReference type="EMBL" id="PFX18331.1"/>
    </source>
</evidence>